<sequence length="127" mass="14424">MKQVPYLCHTSETDSSFHASFYVTFSCPSLSSAVHHSPCLRPHAAIPRVGYPAHISTRYSNLTKHNLSSSYPTYKHTRTHHPLPRASKQRQWRTNLSMMNSFQSRVLTPAAALPPLPRESCWSGEIY</sequence>
<dbReference type="Proteomes" id="UP000324222">
    <property type="component" value="Unassembled WGS sequence"/>
</dbReference>
<gene>
    <name evidence="1" type="ORF">E2C01_032550</name>
</gene>
<dbReference type="EMBL" id="VSRR010004237">
    <property type="protein sequence ID" value="MPC39031.1"/>
    <property type="molecule type" value="Genomic_DNA"/>
</dbReference>
<keyword evidence="2" id="KW-1185">Reference proteome</keyword>
<protein>
    <submittedName>
        <fullName evidence="1">Uncharacterized protein</fullName>
    </submittedName>
</protein>
<accession>A0A5B7EWA3</accession>
<organism evidence="1 2">
    <name type="scientific">Portunus trituberculatus</name>
    <name type="common">Swimming crab</name>
    <name type="synonym">Neptunus trituberculatus</name>
    <dbReference type="NCBI Taxonomy" id="210409"/>
    <lineage>
        <taxon>Eukaryota</taxon>
        <taxon>Metazoa</taxon>
        <taxon>Ecdysozoa</taxon>
        <taxon>Arthropoda</taxon>
        <taxon>Crustacea</taxon>
        <taxon>Multicrustacea</taxon>
        <taxon>Malacostraca</taxon>
        <taxon>Eumalacostraca</taxon>
        <taxon>Eucarida</taxon>
        <taxon>Decapoda</taxon>
        <taxon>Pleocyemata</taxon>
        <taxon>Brachyura</taxon>
        <taxon>Eubrachyura</taxon>
        <taxon>Portunoidea</taxon>
        <taxon>Portunidae</taxon>
        <taxon>Portuninae</taxon>
        <taxon>Portunus</taxon>
    </lineage>
</organism>
<comment type="caution">
    <text evidence="1">The sequence shown here is derived from an EMBL/GenBank/DDBJ whole genome shotgun (WGS) entry which is preliminary data.</text>
</comment>
<proteinExistence type="predicted"/>
<name>A0A5B7EWA3_PORTR</name>
<dbReference type="AlphaFoldDB" id="A0A5B7EWA3"/>
<evidence type="ECO:0000313" key="2">
    <source>
        <dbReference type="Proteomes" id="UP000324222"/>
    </source>
</evidence>
<dbReference type="PROSITE" id="PS51257">
    <property type="entry name" value="PROKAR_LIPOPROTEIN"/>
    <property type="match status" value="1"/>
</dbReference>
<reference evidence="1 2" key="1">
    <citation type="submission" date="2019-05" db="EMBL/GenBank/DDBJ databases">
        <title>Another draft genome of Portunus trituberculatus and its Hox gene families provides insights of decapod evolution.</title>
        <authorList>
            <person name="Jeong J.-H."/>
            <person name="Song I."/>
            <person name="Kim S."/>
            <person name="Choi T."/>
            <person name="Kim D."/>
            <person name="Ryu S."/>
            <person name="Kim W."/>
        </authorList>
    </citation>
    <scope>NUCLEOTIDE SEQUENCE [LARGE SCALE GENOMIC DNA]</scope>
    <source>
        <tissue evidence="1">Muscle</tissue>
    </source>
</reference>
<evidence type="ECO:0000313" key="1">
    <source>
        <dbReference type="EMBL" id="MPC39031.1"/>
    </source>
</evidence>